<dbReference type="InterPro" id="IPR017941">
    <property type="entry name" value="Rieske_2Fe-2S"/>
</dbReference>
<dbReference type="PROSITE" id="PS51296">
    <property type="entry name" value="RIESKE"/>
    <property type="match status" value="1"/>
</dbReference>
<dbReference type="Pfam" id="PF00355">
    <property type="entry name" value="Rieske"/>
    <property type="match status" value="1"/>
</dbReference>
<feature type="domain" description="Rieske" evidence="22">
    <location>
        <begin position="276"/>
        <end position="345"/>
    </location>
</feature>
<keyword evidence="10" id="KW-0479">Metal-binding</keyword>
<dbReference type="CDD" id="cd03467">
    <property type="entry name" value="Rieske"/>
    <property type="match status" value="1"/>
</dbReference>
<feature type="compositionally biased region" description="Basic and acidic residues" evidence="20">
    <location>
        <begin position="1"/>
        <end position="16"/>
    </location>
</feature>
<dbReference type="Proteomes" id="UP000583800">
    <property type="component" value="Unassembled WGS sequence"/>
</dbReference>
<evidence type="ECO:0000256" key="10">
    <source>
        <dbReference type="ARBA" id="ARBA00022723"/>
    </source>
</evidence>
<feature type="transmembrane region" description="Helical" evidence="21">
    <location>
        <begin position="98"/>
        <end position="120"/>
    </location>
</feature>
<evidence type="ECO:0000256" key="15">
    <source>
        <dbReference type="ARBA" id="ARBA00023014"/>
    </source>
</evidence>
<evidence type="ECO:0000256" key="8">
    <source>
        <dbReference type="ARBA" id="ARBA00022692"/>
    </source>
</evidence>
<keyword evidence="13" id="KW-0560">Oxidoreductase</keyword>
<reference evidence="23 24" key="1">
    <citation type="submission" date="2020-08" db="EMBL/GenBank/DDBJ databases">
        <title>Sequencing the genomes of 1000 actinobacteria strains.</title>
        <authorList>
            <person name="Klenk H.-P."/>
        </authorList>
    </citation>
    <scope>NUCLEOTIDE SEQUENCE [LARGE SCALE GENOMIC DNA]</scope>
    <source>
        <strain evidence="23 24">DSM 45913</strain>
    </source>
</reference>
<evidence type="ECO:0000256" key="17">
    <source>
        <dbReference type="ARBA" id="ARBA00023157"/>
    </source>
</evidence>
<dbReference type="GO" id="GO:0051537">
    <property type="term" value="F:2 iron, 2 sulfur cluster binding"/>
    <property type="evidence" value="ECO:0007669"/>
    <property type="project" value="UniProtKB-KW"/>
</dbReference>
<dbReference type="GO" id="GO:0016705">
    <property type="term" value="F:oxidoreductase activity, acting on paired donors, with incorporation or reduction of molecular oxygen"/>
    <property type="evidence" value="ECO:0007669"/>
    <property type="project" value="UniProtKB-ARBA"/>
</dbReference>
<keyword evidence="12 21" id="KW-1133">Transmembrane helix</keyword>
<keyword evidence="8 21" id="KW-0812">Transmembrane</keyword>
<comment type="subcellular location">
    <subcellularLocation>
        <location evidence="2">Cell membrane</location>
        <topology evidence="2">Multi-pass membrane protein</topology>
    </subcellularLocation>
</comment>
<dbReference type="RefSeq" id="WP_185082313.1">
    <property type="nucleotide sequence ID" value="NZ_JACHJB010000001.1"/>
</dbReference>
<keyword evidence="5" id="KW-0813">Transport</keyword>
<evidence type="ECO:0000256" key="16">
    <source>
        <dbReference type="ARBA" id="ARBA00023136"/>
    </source>
</evidence>
<evidence type="ECO:0000256" key="6">
    <source>
        <dbReference type="ARBA" id="ARBA00022475"/>
    </source>
</evidence>
<accession>A0A7X0BWK0</accession>
<evidence type="ECO:0000256" key="19">
    <source>
        <dbReference type="ARBA" id="ARBA00032409"/>
    </source>
</evidence>
<dbReference type="AlphaFoldDB" id="A0A7X0BWK0"/>
<evidence type="ECO:0000256" key="13">
    <source>
        <dbReference type="ARBA" id="ARBA00023002"/>
    </source>
</evidence>
<dbReference type="InterPro" id="IPR045603">
    <property type="entry name" value="QcrA_N"/>
</dbReference>
<feature type="transmembrane region" description="Helical" evidence="21">
    <location>
        <begin position="64"/>
        <end position="86"/>
    </location>
</feature>
<dbReference type="GO" id="GO:0046872">
    <property type="term" value="F:metal ion binding"/>
    <property type="evidence" value="ECO:0007669"/>
    <property type="project" value="UniProtKB-KW"/>
</dbReference>
<evidence type="ECO:0000256" key="7">
    <source>
        <dbReference type="ARBA" id="ARBA00022660"/>
    </source>
</evidence>
<evidence type="ECO:0000256" key="1">
    <source>
        <dbReference type="ARBA" id="ARBA00002494"/>
    </source>
</evidence>
<keyword evidence="15" id="KW-0411">Iron-sulfur</keyword>
<keyword evidence="6" id="KW-1003">Cell membrane</keyword>
<evidence type="ECO:0000259" key="22">
    <source>
        <dbReference type="PROSITE" id="PS51296"/>
    </source>
</evidence>
<evidence type="ECO:0000256" key="2">
    <source>
        <dbReference type="ARBA" id="ARBA00004651"/>
    </source>
</evidence>
<comment type="function">
    <text evidence="1">Iron-sulfur subunit of the cytochrome bc1 complex, an essential component of the respiratory electron transport chain required for ATP synthesis. The bc1 complex catalyzes the oxidation of menaquinol and the reduction of cytochrome c in the respiratory chain. The bc1 complex operates through a Q-cycle mechanism that couples electron transfer to generation of the proton gradient that drives ATP synthesis.</text>
</comment>
<gene>
    <name evidence="23" type="ORF">FHU36_000649</name>
</gene>
<dbReference type="GO" id="GO:0004497">
    <property type="term" value="F:monooxygenase activity"/>
    <property type="evidence" value="ECO:0007669"/>
    <property type="project" value="UniProtKB-ARBA"/>
</dbReference>
<keyword evidence="16 21" id="KW-0472">Membrane</keyword>
<feature type="region of interest" description="Disordered" evidence="20">
    <location>
        <begin position="1"/>
        <end position="46"/>
    </location>
</feature>
<keyword evidence="17" id="KW-1015">Disulfide bond</keyword>
<name>A0A7X0BWK0_9ACTN</name>
<sequence>MTDNEHEIEQVDERVPKRVIGTPAPGTSLLGDGESATGGHGPHEAEVSGVTFQDEHKARKAEKIVALCFTVTFVAAIVFIISYVVFQVGSLDATGLSNLALGGSLTVALLGLAIGIVVWVRQIMPKYSLIQERHLMASDDDTREVVAETFVQGANESGFVKRPLLRRTMLLAAAPLGLLPIVLLRDLDNSKMPASKFNETLRHTVWGEKNKEGKPLRLVVEGTGQPIRAADFNSPGGILSVVPEGYEHDLTALAKATLILIKFRPEEIKSGTNKNWTHDGIVAYSKICTHVGCPAALYEQTTHHILCPCHQSTFDAADGAKVIFGPAARPLPQLPITVDDQGYLIATGDFNVPVGPSYWERGDAEAEARSKGGQA</sequence>
<comment type="similarity">
    <text evidence="3">Belongs to the Rieske iron-sulfur protein family.</text>
</comment>
<protein>
    <recommendedName>
        <fullName evidence="4">Cytochrome bc1 complex Rieske iron-sulfur subunit</fullName>
    </recommendedName>
    <alternativeName>
        <fullName evidence="18">Cytochrome bc1 reductase complex subunit QcrA</fullName>
    </alternativeName>
    <alternativeName>
        <fullName evidence="19">Rieske iron-sulfur protein</fullName>
    </alternativeName>
</protein>
<dbReference type="GO" id="GO:0005886">
    <property type="term" value="C:plasma membrane"/>
    <property type="evidence" value="ECO:0007669"/>
    <property type="project" value="UniProtKB-SubCell"/>
</dbReference>
<evidence type="ECO:0000256" key="14">
    <source>
        <dbReference type="ARBA" id="ARBA00023004"/>
    </source>
</evidence>
<organism evidence="23 24">
    <name type="scientific">Nonomuraea muscovyensis</name>
    <dbReference type="NCBI Taxonomy" id="1124761"/>
    <lineage>
        <taxon>Bacteria</taxon>
        <taxon>Bacillati</taxon>
        <taxon>Actinomycetota</taxon>
        <taxon>Actinomycetes</taxon>
        <taxon>Streptosporangiales</taxon>
        <taxon>Streptosporangiaceae</taxon>
        <taxon>Nonomuraea</taxon>
    </lineage>
</organism>
<evidence type="ECO:0000256" key="20">
    <source>
        <dbReference type="SAM" id="MobiDB-lite"/>
    </source>
</evidence>
<evidence type="ECO:0000256" key="18">
    <source>
        <dbReference type="ARBA" id="ARBA00029586"/>
    </source>
</evidence>
<evidence type="ECO:0000313" key="23">
    <source>
        <dbReference type="EMBL" id="MBB6344140.1"/>
    </source>
</evidence>
<dbReference type="Pfam" id="PF19297">
    <property type="entry name" value="QcrA_N"/>
    <property type="match status" value="1"/>
</dbReference>
<evidence type="ECO:0000256" key="21">
    <source>
        <dbReference type="SAM" id="Phobius"/>
    </source>
</evidence>
<dbReference type="SUPFAM" id="SSF50022">
    <property type="entry name" value="ISP domain"/>
    <property type="match status" value="1"/>
</dbReference>
<dbReference type="InterPro" id="IPR036922">
    <property type="entry name" value="Rieske_2Fe-2S_sf"/>
</dbReference>
<dbReference type="EMBL" id="JACHJB010000001">
    <property type="protein sequence ID" value="MBB6344140.1"/>
    <property type="molecule type" value="Genomic_DNA"/>
</dbReference>
<keyword evidence="14" id="KW-0408">Iron</keyword>
<dbReference type="PANTHER" id="PTHR10134">
    <property type="entry name" value="CYTOCHROME B-C1 COMPLEX SUBUNIT RIESKE, MITOCHONDRIAL"/>
    <property type="match status" value="1"/>
</dbReference>
<keyword evidence="24" id="KW-1185">Reference proteome</keyword>
<evidence type="ECO:0000256" key="9">
    <source>
        <dbReference type="ARBA" id="ARBA00022714"/>
    </source>
</evidence>
<evidence type="ECO:0000256" key="12">
    <source>
        <dbReference type="ARBA" id="ARBA00022989"/>
    </source>
</evidence>
<dbReference type="Gene3D" id="2.102.10.10">
    <property type="entry name" value="Rieske [2Fe-2S] iron-sulphur domain"/>
    <property type="match status" value="1"/>
</dbReference>
<evidence type="ECO:0000256" key="11">
    <source>
        <dbReference type="ARBA" id="ARBA00022982"/>
    </source>
</evidence>
<evidence type="ECO:0000256" key="3">
    <source>
        <dbReference type="ARBA" id="ARBA00010651"/>
    </source>
</evidence>
<dbReference type="InterPro" id="IPR014349">
    <property type="entry name" value="Rieske_Fe-S_prot"/>
</dbReference>
<evidence type="ECO:0000256" key="5">
    <source>
        <dbReference type="ARBA" id="ARBA00022448"/>
    </source>
</evidence>
<keyword evidence="11" id="KW-0249">Electron transport</keyword>
<keyword evidence="9" id="KW-0001">2Fe-2S</keyword>
<keyword evidence="7" id="KW-0679">Respiratory chain</keyword>
<evidence type="ECO:0000313" key="24">
    <source>
        <dbReference type="Proteomes" id="UP000583800"/>
    </source>
</evidence>
<evidence type="ECO:0000256" key="4">
    <source>
        <dbReference type="ARBA" id="ARBA00015816"/>
    </source>
</evidence>
<proteinExistence type="inferred from homology"/>
<comment type="caution">
    <text evidence="23">The sequence shown here is derived from an EMBL/GenBank/DDBJ whole genome shotgun (WGS) entry which is preliminary data.</text>
</comment>